<feature type="binding site" evidence="7">
    <location>
        <position position="133"/>
    </location>
    <ligand>
        <name>glyoxylate</name>
        <dbReference type="ChEBI" id="CHEBI:36655"/>
    </ligand>
</feature>
<dbReference type="SUPFAM" id="SSF51395">
    <property type="entry name" value="FMN-linked oxidoreductases"/>
    <property type="match status" value="1"/>
</dbReference>
<sequence>MDLDVTHPALSDLRARAKRRMPHFAFEYLDSGTGRELGVSQNRAALDAVRFRPAVLRGDITPDLTRSTLGHSHPVPFGIAPIGLAGILWPDAERHVARAAARHRIPYGQSTVAAAAPEDTGPIVGDLGWFQHYPVNDPEIRRDMLARIKASGWRVLTVTVDVPGESRRERQRRAHVSMPPVMTPRIIASILSSPAWALGMAQKGMPQMVFPGSYIKAETGADHFTHAGRVIRAFPDWDYIAALRADWDGPLVVKGVQDPGDVDRLIDMGVDAIWVSNHSGRQFEGGPAALDALPPVVEQVAGRVPVYYCSGIAGGLDILRALALGADFVFLGKAWYFALAAFGPRGLDHLMHILTADMTANMTQIGASSLDDLAGRLIPAG</sequence>
<dbReference type="PANTHER" id="PTHR10578:SF107">
    <property type="entry name" value="2-HYDROXYACID OXIDASE 1"/>
    <property type="match status" value="1"/>
</dbReference>
<comment type="similarity">
    <text evidence="5">Belongs to the FMN-dependent alpha-hydroxy acid dehydrogenase family.</text>
</comment>
<keyword evidence="4" id="KW-0560">Oxidoreductase</keyword>
<feature type="binding site" evidence="7">
    <location>
        <position position="131"/>
    </location>
    <ligand>
        <name>FMN</name>
        <dbReference type="ChEBI" id="CHEBI:58210"/>
    </ligand>
</feature>
<dbReference type="GO" id="GO:0004459">
    <property type="term" value="F:L-lactate dehydrogenase (NAD+) activity"/>
    <property type="evidence" value="ECO:0007669"/>
    <property type="project" value="TreeGrafter"/>
</dbReference>
<name>A0A1I3N4Q8_9RHOB</name>
<evidence type="ECO:0000256" key="3">
    <source>
        <dbReference type="ARBA" id="ARBA00022643"/>
    </source>
</evidence>
<dbReference type="AlphaFoldDB" id="A0A1I3N4Q8"/>
<protein>
    <submittedName>
        <fullName evidence="9">L-lactate dehydrogenase (Cytochrome)</fullName>
    </submittedName>
</protein>
<dbReference type="InterPro" id="IPR000262">
    <property type="entry name" value="FMN-dep_DH"/>
</dbReference>
<evidence type="ECO:0000256" key="2">
    <source>
        <dbReference type="ARBA" id="ARBA00022630"/>
    </source>
</evidence>
<dbReference type="Proteomes" id="UP000199110">
    <property type="component" value="Unassembled WGS sequence"/>
</dbReference>
<dbReference type="STRING" id="390807.SAMN04488095_2052"/>
<comment type="cofactor">
    <cofactor evidence="1">
        <name>FMN</name>
        <dbReference type="ChEBI" id="CHEBI:58210"/>
    </cofactor>
</comment>
<dbReference type="RefSeq" id="WP_092779862.1">
    <property type="nucleotide sequence ID" value="NZ_FORA01000002.1"/>
</dbReference>
<evidence type="ECO:0000313" key="10">
    <source>
        <dbReference type="Proteomes" id="UP000199110"/>
    </source>
</evidence>
<evidence type="ECO:0000313" key="9">
    <source>
        <dbReference type="EMBL" id="SFJ04268.1"/>
    </source>
</evidence>
<dbReference type="PIRSF" id="PIRSF000138">
    <property type="entry name" value="Al-hdrx_acd_dh"/>
    <property type="match status" value="1"/>
</dbReference>
<keyword evidence="10" id="KW-1185">Reference proteome</keyword>
<feature type="binding site" evidence="7">
    <location>
        <begin position="81"/>
        <end position="83"/>
    </location>
    <ligand>
        <name>FMN</name>
        <dbReference type="ChEBI" id="CHEBI:58210"/>
    </ligand>
</feature>
<dbReference type="Gene3D" id="3.20.20.70">
    <property type="entry name" value="Aldolase class I"/>
    <property type="match status" value="1"/>
</dbReference>
<evidence type="ECO:0000256" key="1">
    <source>
        <dbReference type="ARBA" id="ARBA00001917"/>
    </source>
</evidence>
<evidence type="ECO:0000259" key="8">
    <source>
        <dbReference type="PROSITE" id="PS51349"/>
    </source>
</evidence>
<reference evidence="9 10" key="1">
    <citation type="submission" date="2016-10" db="EMBL/GenBank/DDBJ databases">
        <authorList>
            <person name="de Groot N.N."/>
        </authorList>
    </citation>
    <scope>NUCLEOTIDE SEQUENCE [LARGE SCALE GENOMIC DNA]</scope>
    <source>
        <strain evidence="9 10">DSM 19073</strain>
    </source>
</reference>
<feature type="binding site" evidence="7">
    <location>
        <position position="281"/>
    </location>
    <ligand>
        <name>glyoxylate</name>
        <dbReference type="ChEBI" id="CHEBI:36655"/>
    </ligand>
</feature>
<evidence type="ECO:0000256" key="5">
    <source>
        <dbReference type="ARBA" id="ARBA00024042"/>
    </source>
</evidence>
<feature type="domain" description="FMN hydroxy acid dehydrogenase" evidence="8">
    <location>
        <begin position="2"/>
        <end position="381"/>
    </location>
</feature>
<dbReference type="GO" id="GO:0005886">
    <property type="term" value="C:plasma membrane"/>
    <property type="evidence" value="ECO:0007669"/>
    <property type="project" value="TreeGrafter"/>
</dbReference>
<dbReference type="GO" id="GO:0009060">
    <property type="term" value="P:aerobic respiration"/>
    <property type="evidence" value="ECO:0007669"/>
    <property type="project" value="TreeGrafter"/>
</dbReference>
<dbReference type="PANTHER" id="PTHR10578">
    <property type="entry name" value="S -2-HYDROXY-ACID OXIDASE-RELATED"/>
    <property type="match status" value="1"/>
</dbReference>
<feature type="binding site" evidence="7">
    <location>
        <position position="278"/>
    </location>
    <ligand>
        <name>glyoxylate</name>
        <dbReference type="ChEBI" id="CHEBI:36655"/>
    </ligand>
</feature>
<feature type="binding site" evidence="7">
    <location>
        <position position="276"/>
    </location>
    <ligand>
        <name>FMN</name>
        <dbReference type="ChEBI" id="CHEBI:58210"/>
    </ligand>
</feature>
<keyword evidence="2 7" id="KW-0285">Flavoprotein</keyword>
<dbReference type="InterPro" id="IPR037396">
    <property type="entry name" value="FMN_HAD"/>
</dbReference>
<feature type="binding site" evidence="7">
    <location>
        <position position="110"/>
    </location>
    <ligand>
        <name>FMN</name>
        <dbReference type="ChEBI" id="CHEBI:58210"/>
    </ligand>
</feature>
<dbReference type="InterPro" id="IPR013785">
    <property type="entry name" value="Aldolase_TIM"/>
</dbReference>
<feature type="binding site" evidence="7">
    <location>
        <position position="254"/>
    </location>
    <ligand>
        <name>FMN</name>
        <dbReference type="ChEBI" id="CHEBI:58210"/>
    </ligand>
</feature>
<evidence type="ECO:0000256" key="4">
    <source>
        <dbReference type="ARBA" id="ARBA00023002"/>
    </source>
</evidence>
<dbReference type="CDD" id="cd02809">
    <property type="entry name" value="alpha_hydroxyacid_oxid_FMN"/>
    <property type="match status" value="1"/>
</dbReference>
<dbReference type="Pfam" id="PF01070">
    <property type="entry name" value="FMN_dh"/>
    <property type="match status" value="1"/>
</dbReference>
<keyword evidence="3 7" id="KW-0288">FMN</keyword>
<dbReference type="PROSITE" id="PS51349">
    <property type="entry name" value="FMN_HYDROXY_ACID_DH_2"/>
    <property type="match status" value="1"/>
</dbReference>
<feature type="binding site" evidence="7">
    <location>
        <position position="28"/>
    </location>
    <ligand>
        <name>glyoxylate</name>
        <dbReference type="ChEBI" id="CHEBI:36655"/>
    </ligand>
</feature>
<evidence type="ECO:0000256" key="7">
    <source>
        <dbReference type="PIRSR" id="PIRSR000138-2"/>
    </source>
</evidence>
<gene>
    <name evidence="9" type="ORF">SAMN04488095_2052</name>
</gene>
<feature type="active site" description="Proton acceptor" evidence="6">
    <location>
        <position position="278"/>
    </location>
</feature>
<dbReference type="EMBL" id="FORA01000002">
    <property type="protein sequence ID" value="SFJ04268.1"/>
    <property type="molecule type" value="Genomic_DNA"/>
</dbReference>
<dbReference type="GO" id="GO:0010181">
    <property type="term" value="F:FMN binding"/>
    <property type="evidence" value="ECO:0007669"/>
    <property type="project" value="InterPro"/>
</dbReference>
<organism evidence="9 10">
    <name type="scientific">Jannaschia pohangensis</name>
    <dbReference type="NCBI Taxonomy" id="390807"/>
    <lineage>
        <taxon>Bacteria</taxon>
        <taxon>Pseudomonadati</taxon>
        <taxon>Pseudomonadota</taxon>
        <taxon>Alphaproteobacteria</taxon>
        <taxon>Rhodobacterales</taxon>
        <taxon>Roseobacteraceae</taxon>
        <taxon>Jannaschia</taxon>
    </lineage>
</organism>
<proteinExistence type="inferred from homology"/>
<feature type="binding site" evidence="7">
    <location>
        <position position="168"/>
    </location>
    <ligand>
        <name>glyoxylate</name>
        <dbReference type="ChEBI" id="CHEBI:36655"/>
    </ligand>
</feature>
<feature type="binding site" evidence="7">
    <location>
        <position position="159"/>
    </location>
    <ligand>
        <name>FMN</name>
        <dbReference type="ChEBI" id="CHEBI:58210"/>
    </ligand>
</feature>
<dbReference type="InterPro" id="IPR012133">
    <property type="entry name" value="Alpha-hydoxy_acid_DH_FMN"/>
</dbReference>
<evidence type="ECO:0000256" key="6">
    <source>
        <dbReference type="PIRSR" id="PIRSR000138-1"/>
    </source>
</evidence>
<accession>A0A1I3N4Q8</accession>
<dbReference type="OrthoDB" id="9770452at2"/>